<gene>
    <name evidence="1" type="ORF">LVJ82_16485</name>
</gene>
<name>A0ABY4DZQ7_9NEIS</name>
<protein>
    <recommendedName>
        <fullName evidence="3">Flagellar hook-length control protein FliK</fullName>
    </recommendedName>
</protein>
<dbReference type="EMBL" id="CP091511">
    <property type="protein sequence ID" value="UOO89021.1"/>
    <property type="molecule type" value="Genomic_DNA"/>
</dbReference>
<evidence type="ECO:0000313" key="2">
    <source>
        <dbReference type="Proteomes" id="UP000832011"/>
    </source>
</evidence>
<proteinExistence type="predicted"/>
<dbReference type="Proteomes" id="UP000832011">
    <property type="component" value="Chromosome"/>
</dbReference>
<evidence type="ECO:0000313" key="1">
    <source>
        <dbReference type="EMBL" id="UOO89021.1"/>
    </source>
</evidence>
<dbReference type="RefSeq" id="WP_058357306.1">
    <property type="nucleotide sequence ID" value="NZ_CABKVG010000010.1"/>
</dbReference>
<reference evidence="1 2" key="1">
    <citation type="journal article" date="2022" name="Res Sq">
        <title>Evolution of multicellular longitudinally dividing oral cavity symbionts (Neisseriaceae).</title>
        <authorList>
            <person name="Nyongesa S."/>
            <person name="Weber P."/>
            <person name="Bernet E."/>
            <person name="Pullido F."/>
            <person name="Nieckarz M."/>
            <person name="Delaby M."/>
            <person name="Nieves C."/>
            <person name="Viehboeck T."/>
            <person name="Krause N."/>
            <person name="Rivera-Millot A."/>
            <person name="Nakamura A."/>
            <person name="Vischer N."/>
            <person name="VanNieuwenhze M."/>
            <person name="Brun Y."/>
            <person name="Cava F."/>
            <person name="Bulgheresi S."/>
            <person name="Veyrier F."/>
        </authorList>
    </citation>
    <scope>NUCLEOTIDE SEQUENCE [LARGE SCALE GENOMIC DNA]</scope>
    <source>
        <strain evidence="1 2">SN4</strain>
    </source>
</reference>
<keyword evidence="2" id="KW-1185">Reference proteome</keyword>
<sequence>MQPNKNLVFYLAGDDEEVSAASKPQHAAPVRVEVSEAAQAAALKSESEGQVAVLNDHEAGQDLNNDDAEGIDWIATLETIRHQRRAEPDDNTAESEHKAFAKQDVQAGVLKVTSMKTTELYQPAATALAAGKDLDRLSFSLKEAQRLVKNTPATEYHTPKATAAPVWSMEDLEAQIQSLGGEHHAETRIETAVTDVLAEEEVSAPEIVVTPPLDDLKAAAKQVPFDEFAVVASMVSSEPSQELIDKANEVAEKTALSLEERHKILDGFLSLWQHKREPDILDSADRKVMFKEEWQAHNNEVLQSAAPNVDAADQVLWLKTQAEVGSDADTTSDVLEAVIPDIAVTEAQPEAATDRNMYAPVHVQIVTPDIDATERLSVVSEQELLNQLATKLKPYFVDMLAGLVRNELNRQTTALVQRLQDNINEEIPMLVDDVLQENLLNVLRDIKQSHH</sequence>
<evidence type="ECO:0008006" key="3">
    <source>
        <dbReference type="Google" id="ProtNLM"/>
    </source>
</evidence>
<organism evidence="1 2">
    <name type="scientific">Vitreoscilla massiliensis</name>
    <dbReference type="NCBI Taxonomy" id="1689272"/>
    <lineage>
        <taxon>Bacteria</taxon>
        <taxon>Pseudomonadati</taxon>
        <taxon>Pseudomonadota</taxon>
        <taxon>Betaproteobacteria</taxon>
        <taxon>Neisseriales</taxon>
        <taxon>Neisseriaceae</taxon>
        <taxon>Vitreoscilla</taxon>
    </lineage>
</organism>
<accession>A0ABY4DZQ7</accession>